<dbReference type="Gene3D" id="3.40.50.300">
    <property type="entry name" value="P-loop containing nucleotide triphosphate hydrolases"/>
    <property type="match status" value="2"/>
</dbReference>
<evidence type="ECO:0000259" key="7">
    <source>
        <dbReference type="SMART" id="SM00382"/>
    </source>
</evidence>
<dbReference type="InterPro" id="IPR027417">
    <property type="entry name" value="P-loop_NTPase"/>
</dbReference>
<dbReference type="InterPro" id="IPR003593">
    <property type="entry name" value="AAA+_ATPase"/>
</dbReference>
<evidence type="ECO:0000256" key="6">
    <source>
        <dbReference type="RuleBase" id="RU003651"/>
    </source>
</evidence>
<dbReference type="AlphaFoldDB" id="A0A2N9ESS2"/>
<protein>
    <recommendedName>
        <fullName evidence="7">AAA+ ATPase domain-containing protein</fullName>
    </recommendedName>
</protein>
<dbReference type="PROSITE" id="PS00674">
    <property type="entry name" value="AAA"/>
    <property type="match status" value="1"/>
</dbReference>
<sequence>MGPSQMYKAAEVYILTKIYDVAEATPRIKIDPSTNQLYISVASRERRFIVDITNGEEIVDTYQNIKLTWRFVHIPPPDKESPEIRYFKLIIKKKFKDMVFGYLKHILDEADAINERQKVLKLYNPRSKEGVYQGPWVCVPLEHPATFETLAMDPDLKQHIIEDLNLFKSRKEFYNRVGRAWKRGYLLNGPPGTGKSSLIAAMANHLKFDIYDLQLTDIHNDNELRSILLKTNNRSIVFTLSGLLNFIDGLWSSCGDERIIVFTTNDMEKLDKALLRPGRMDKVINMSYCTKDGFQLLARNYLEIEDGDSYELYGEIEDIIESKKATPAEVAEKLMTKEIEEVDDNLQALFEFLKSKKDESEEN</sequence>
<keyword evidence="3" id="KW-0378">Hydrolase</keyword>
<feature type="domain" description="AAA+ ATPase" evidence="7">
    <location>
        <begin position="181"/>
        <end position="290"/>
    </location>
</feature>
<dbReference type="Pfam" id="PF14363">
    <property type="entry name" value="AAA_assoc"/>
    <property type="match status" value="1"/>
</dbReference>
<dbReference type="GO" id="GO:0016887">
    <property type="term" value="F:ATP hydrolysis activity"/>
    <property type="evidence" value="ECO:0007669"/>
    <property type="project" value="InterPro"/>
</dbReference>
<evidence type="ECO:0000256" key="3">
    <source>
        <dbReference type="ARBA" id="ARBA00022801"/>
    </source>
</evidence>
<dbReference type="Gene3D" id="6.10.280.40">
    <property type="match status" value="1"/>
</dbReference>
<comment type="similarity">
    <text evidence="2">Belongs to the AAA ATPase family. BCS1 subfamily.</text>
</comment>
<dbReference type="SUPFAM" id="SSF52540">
    <property type="entry name" value="P-loop containing nucleoside triphosphate hydrolases"/>
    <property type="match status" value="1"/>
</dbReference>
<organism evidence="8">
    <name type="scientific">Fagus sylvatica</name>
    <name type="common">Beechnut</name>
    <dbReference type="NCBI Taxonomy" id="28930"/>
    <lineage>
        <taxon>Eukaryota</taxon>
        <taxon>Viridiplantae</taxon>
        <taxon>Streptophyta</taxon>
        <taxon>Embryophyta</taxon>
        <taxon>Tracheophyta</taxon>
        <taxon>Spermatophyta</taxon>
        <taxon>Magnoliopsida</taxon>
        <taxon>eudicotyledons</taxon>
        <taxon>Gunneridae</taxon>
        <taxon>Pentapetalae</taxon>
        <taxon>rosids</taxon>
        <taxon>fabids</taxon>
        <taxon>Fagales</taxon>
        <taxon>Fagaceae</taxon>
        <taxon>Fagus</taxon>
    </lineage>
</organism>
<evidence type="ECO:0000256" key="1">
    <source>
        <dbReference type="ARBA" id="ARBA00001946"/>
    </source>
</evidence>
<keyword evidence="6" id="KW-0067">ATP-binding</keyword>
<evidence type="ECO:0000256" key="5">
    <source>
        <dbReference type="ARBA" id="ARBA00049360"/>
    </source>
</evidence>
<evidence type="ECO:0000256" key="2">
    <source>
        <dbReference type="ARBA" id="ARBA00007448"/>
    </source>
</evidence>
<dbReference type="InterPro" id="IPR025753">
    <property type="entry name" value="AAA_N_dom"/>
</dbReference>
<dbReference type="InterPro" id="IPR003960">
    <property type="entry name" value="ATPase_AAA_CS"/>
</dbReference>
<name>A0A2N9ESS2_FAGSY</name>
<gene>
    <name evidence="8" type="ORF">FSB_LOCUS5506</name>
</gene>
<dbReference type="PANTHER" id="PTHR23070">
    <property type="entry name" value="BCS1 AAA-TYPE ATPASE"/>
    <property type="match status" value="1"/>
</dbReference>
<comment type="catalytic activity">
    <reaction evidence="5">
        <text>ATP + H2O = ADP + phosphate + H(+)</text>
        <dbReference type="Rhea" id="RHEA:13065"/>
        <dbReference type="ChEBI" id="CHEBI:15377"/>
        <dbReference type="ChEBI" id="CHEBI:15378"/>
        <dbReference type="ChEBI" id="CHEBI:30616"/>
        <dbReference type="ChEBI" id="CHEBI:43474"/>
        <dbReference type="ChEBI" id="CHEBI:456216"/>
    </reaction>
</comment>
<dbReference type="GO" id="GO:0006950">
    <property type="term" value="P:response to stress"/>
    <property type="evidence" value="ECO:0007669"/>
    <property type="project" value="UniProtKB-ARBA"/>
</dbReference>
<dbReference type="GO" id="GO:0005524">
    <property type="term" value="F:ATP binding"/>
    <property type="evidence" value="ECO:0007669"/>
    <property type="project" value="UniProtKB-KW"/>
</dbReference>
<dbReference type="Pfam" id="PF25568">
    <property type="entry name" value="AAA_lid_At3g28540"/>
    <property type="match status" value="1"/>
</dbReference>
<dbReference type="InterPro" id="IPR003959">
    <property type="entry name" value="ATPase_AAA_core"/>
</dbReference>
<dbReference type="Pfam" id="PF00004">
    <property type="entry name" value="AAA"/>
    <property type="match status" value="1"/>
</dbReference>
<keyword evidence="6" id="KW-0547">Nucleotide-binding</keyword>
<dbReference type="InterPro" id="IPR058017">
    <property type="entry name" value="At3g28540-like_C"/>
</dbReference>
<evidence type="ECO:0000256" key="4">
    <source>
        <dbReference type="ARBA" id="ARBA00022842"/>
    </source>
</evidence>
<evidence type="ECO:0000313" key="8">
    <source>
        <dbReference type="EMBL" id="SPC77624.1"/>
    </source>
</evidence>
<proteinExistence type="inferred from homology"/>
<keyword evidence="4" id="KW-0460">Magnesium</keyword>
<accession>A0A2N9ESS2</accession>
<dbReference type="EMBL" id="OIVN01000282">
    <property type="protein sequence ID" value="SPC77624.1"/>
    <property type="molecule type" value="Genomic_DNA"/>
</dbReference>
<dbReference type="InterPro" id="IPR050747">
    <property type="entry name" value="Mitochondrial_chaperone_BCS1"/>
</dbReference>
<reference evidence="8" key="1">
    <citation type="submission" date="2018-02" db="EMBL/GenBank/DDBJ databases">
        <authorList>
            <person name="Cohen D.B."/>
            <person name="Kent A.D."/>
        </authorList>
    </citation>
    <scope>NUCLEOTIDE SEQUENCE</scope>
</reference>
<comment type="cofactor">
    <cofactor evidence="1">
        <name>Mg(2+)</name>
        <dbReference type="ChEBI" id="CHEBI:18420"/>
    </cofactor>
</comment>
<dbReference type="SMART" id="SM00382">
    <property type="entry name" value="AAA"/>
    <property type="match status" value="1"/>
</dbReference>